<gene>
    <name evidence="3" type="primary">gnl_3</name>
    <name evidence="3" type="ORF">Pla100_54510</name>
</gene>
<dbReference type="Proteomes" id="UP000316213">
    <property type="component" value="Unassembled WGS sequence"/>
</dbReference>
<dbReference type="Pfam" id="PF00756">
    <property type="entry name" value="Esterase"/>
    <property type="match status" value="2"/>
</dbReference>
<evidence type="ECO:0000313" key="4">
    <source>
        <dbReference type="Proteomes" id="UP000316213"/>
    </source>
</evidence>
<dbReference type="PANTHER" id="PTHR48098">
    <property type="entry name" value="ENTEROCHELIN ESTERASE-RELATED"/>
    <property type="match status" value="1"/>
</dbReference>
<feature type="chain" id="PRO_5023042230" evidence="1">
    <location>
        <begin position="23"/>
        <end position="855"/>
    </location>
</feature>
<dbReference type="InterPro" id="IPR013658">
    <property type="entry name" value="SGL"/>
</dbReference>
<dbReference type="SUPFAM" id="SSF63829">
    <property type="entry name" value="Calcium-dependent phosphotriesterase"/>
    <property type="match status" value="1"/>
</dbReference>
<keyword evidence="3" id="KW-0378">Hydrolase</keyword>
<dbReference type="InterPro" id="IPR011042">
    <property type="entry name" value="6-blade_b-propeller_TolB-like"/>
</dbReference>
<reference evidence="3 4" key="1">
    <citation type="submission" date="2019-02" db="EMBL/GenBank/DDBJ databases">
        <title>Deep-cultivation of Planctomycetes and their phenomic and genomic characterization uncovers novel biology.</title>
        <authorList>
            <person name="Wiegand S."/>
            <person name="Jogler M."/>
            <person name="Boedeker C."/>
            <person name="Pinto D."/>
            <person name="Vollmers J."/>
            <person name="Rivas-Marin E."/>
            <person name="Kohn T."/>
            <person name="Peeters S.H."/>
            <person name="Heuer A."/>
            <person name="Rast P."/>
            <person name="Oberbeckmann S."/>
            <person name="Bunk B."/>
            <person name="Jeske O."/>
            <person name="Meyerdierks A."/>
            <person name="Storesund J.E."/>
            <person name="Kallscheuer N."/>
            <person name="Luecker S."/>
            <person name="Lage O.M."/>
            <person name="Pohl T."/>
            <person name="Merkel B.J."/>
            <person name="Hornburger P."/>
            <person name="Mueller R.-W."/>
            <person name="Bruemmer F."/>
            <person name="Labrenz M."/>
            <person name="Spormann A.M."/>
            <person name="Op Den Camp H."/>
            <person name="Overmann J."/>
            <person name="Amann R."/>
            <person name="Jetten M.S.M."/>
            <person name="Mascher T."/>
            <person name="Medema M.H."/>
            <person name="Devos D.P."/>
            <person name="Kaster A.-K."/>
            <person name="Ovreas L."/>
            <person name="Rohde M."/>
            <person name="Galperin M.Y."/>
            <person name="Jogler C."/>
        </authorList>
    </citation>
    <scope>NUCLEOTIDE SEQUENCE [LARGE SCALE GENOMIC DNA]</scope>
    <source>
        <strain evidence="3 4">Pla100</strain>
    </source>
</reference>
<dbReference type="Gene3D" id="2.120.10.30">
    <property type="entry name" value="TolB, C-terminal domain"/>
    <property type="match status" value="1"/>
</dbReference>
<evidence type="ECO:0000313" key="3">
    <source>
        <dbReference type="EMBL" id="TWT89522.1"/>
    </source>
</evidence>
<organism evidence="3 4">
    <name type="scientific">Neorhodopirellula pilleata</name>
    <dbReference type="NCBI Taxonomy" id="2714738"/>
    <lineage>
        <taxon>Bacteria</taxon>
        <taxon>Pseudomonadati</taxon>
        <taxon>Planctomycetota</taxon>
        <taxon>Planctomycetia</taxon>
        <taxon>Pirellulales</taxon>
        <taxon>Pirellulaceae</taxon>
        <taxon>Neorhodopirellula</taxon>
    </lineage>
</organism>
<dbReference type="AlphaFoldDB" id="A0A5C5ZPT7"/>
<dbReference type="OrthoDB" id="9775130at2"/>
<dbReference type="EC" id="3.1.1.17" evidence="3"/>
<feature type="domain" description="SMP-30/Gluconolactonase/LRE-like region" evidence="2">
    <location>
        <begin position="600"/>
        <end position="842"/>
    </location>
</feature>
<accession>A0A5C5ZPT7</accession>
<comment type="caution">
    <text evidence="3">The sequence shown here is derived from an EMBL/GenBank/DDBJ whole genome shotgun (WGS) entry which is preliminary data.</text>
</comment>
<proteinExistence type="predicted"/>
<dbReference type="Gene3D" id="3.40.50.1820">
    <property type="entry name" value="alpha/beta hydrolase"/>
    <property type="match status" value="2"/>
</dbReference>
<dbReference type="PANTHER" id="PTHR48098:SF3">
    <property type="entry name" value="IRON(III) ENTEROBACTIN ESTERASE"/>
    <property type="match status" value="1"/>
</dbReference>
<dbReference type="InterPro" id="IPR029058">
    <property type="entry name" value="AB_hydrolase_fold"/>
</dbReference>
<dbReference type="EMBL" id="SJPM01000017">
    <property type="protein sequence ID" value="TWT89522.1"/>
    <property type="molecule type" value="Genomic_DNA"/>
</dbReference>
<evidence type="ECO:0000256" key="1">
    <source>
        <dbReference type="SAM" id="SignalP"/>
    </source>
</evidence>
<dbReference type="InterPro" id="IPR000801">
    <property type="entry name" value="Esterase-like"/>
</dbReference>
<dbReference type="RefSeq" id="WP_146581580.1">
    <property type="nucleotide sequence ID" value="NZ_SJPM01000017.1"/>
</dbReference>
<keyword evidence="4" id="KW-1185">Reference proteome</keyword>
<protein>
    <submittedName>
        <fullName evidence="3">Gluconolactonase</fullName>
        <ecNumber evidence="3">3.1.1.17</ecNumber>
    </submittedName>
</protein>
<dbReference type="GO" id="GO:0004341">
    <property type="term" value="F:gluconolactonase activity"/>
    <property type="evidence" value="ECO:0007669"/>
    <property type="project" value="UniProtKB-EC"/>
</dbReference>
<sequence precursor="true">MKFVLLLTLVLTCLFDAVFATGADRPTLADVPAGDVSSASFDQSEIFPGTVRDYFVYVPKKYSADQPAHLMVFMDGKNYVKPDGAFRATAVMDKLISQGDMPVTIGVFVNPGTIPATRPGAADRSNRSYEYDTLSDDHARLLIEELLPVALEGYNVSSDPDDRCVVGISSGGIAAFTAAWQRPDQFGKVISHIGSFTNIRGGWAYPGLIRKTKTDPKSIKVYLQDGVDDLNNLHGNWPLANHDMAAALQFAGYRYKFVMTDGGHSAKWAATELSDAMRWIWDDNAESTVVPNPETNAPLVHHPDALPNPDVPAGTVTKMPELKSKVFPGTTRDWWVYVPAQYDASKPAALMVFQDGQRFQDAKGPWRVPIVFDNLIARGDMPPTIAVCINPGTDPSKNSKKPTNRSYEYDGLGNAYVRMLVEEILPIVEAKYNISQDRSIRAIGGSSSGAICAFTAAWERPDLFSKVYSSVGSFTNLRGGDVYSAIVRKTEPKPIRVYMADTSGDVDNAFGSWPWANRKMASSLQYMGYDVRLDWAEGYKHGPNYGGSRFPEGIAWLWRDETHEPKTNTRDDLRGDMTLLNLLIPGENWEVVAGDLGFADAPCADAQGNFYFCDMKAPAIYRVDAVNGSKSVVVEKAVSGLMFGPEGMLYGCHGGSKHVVAIDPKSGEIHEIAGGVTPNDLAVSDAGFIYITETKEQQVTRINIATGETKVVDTGITRPNGIALSGDGGTLAVSDHGGSHTWMFRVNGDGTLDAKMPAMPMRLAIDPKGKFEFNQPPPYQSASKGDGMAVDAAGRYYVTSDLGVQIFDSTGRPCGVLPKPDANQPLTSCTLGGTGHNYLYVTNGDTVYRRKLTVN</sequence>
<evidence type="ECO:0000259" key="2">
    <source>
        <dbReference type="Pfam" id="PF08450"/>
    </source>
</evidence>
<dbReference type="SUPFAM" id="SSF53474">
    <property type="entry name" value="alpha/beta-Hydrolases"/>
    <property type="match status" value="2"/>
</dbReference>
<name>A0A5C5ZPT7_9BACT</name>
<feature type="signal peptide" evidence="1">
    <location>
        <begin position="1"/>
        <end position="22"/>
    </location>
</feature>
<dbReference type="InterPro" id="IPR050583">
    <property type="entry name" value="Mycobacterial_A85_antigen"/>
</dbReference>
<dbReference type="Pfam" id="PF08450">
    <property type="entry name" value="SGL"/>
    <property type="match status" value="1"/>
</dbReference>
<keyword evidence="1" id="KW-0732">Signal</keyword>